<dbReference type="InterPro" id="IPR050508">
    <property type="entry name" value="Methyltransf_Superfamily"/>
</dbReference>
<feature type="region of interest" description="Disordered" evidence="1">
    <location>
        <begin position="1"/>
        <end position="36"/>
    </location>
</feature>
<sequence length="379" mass="42162">MQCALTTSPATQRVHARRSGRQALRVHATAQTSTGLPKPKWAGDDLLSRLVNVVINSPLFDLLREGARARIKDTAEKRGVPWQQRVFELEHSEVFDIKEEIEDKQLEYPQYYTRAFHGYKEGNLSWLAALEAEPATDVMALLPYAKNEAELTGPAAQVRLRSSTLVAIRRFAAEYKIKEPKNILDAGCSVGICTRWLAGEYPSAKVIGMDLSPYMLAVAELRERQWEQKRQLQLSGASPLGADAVAVGADSIPGSTKRQRITYKHGMLEKSGLPSKSQDLVAVQFVIHECPADIISQMIQEGKRLLRPGGILAFVDINPNSSAGRNMPPAVATLMKATEPWTDEYYFYPLEEAMAQAGFKHVQCQELDPRHRIVLGAKL</sequence>
<gene>
    <name evidence="3" type="ORF">COHA_004554</name>
</gene>
<comment type="caution">
    <text evidence="3">The sequence shown here is derived from an EMBL/GenBank/DDBJ whole genome shotgun (WGS) entry which is preliminary data.</text>
</comment>
<dbReference type="PANTHER" id="PTHR42912">
    <property type="entry name" value="METHYLTRANSFERASE"/>
    <property type="match status" value="1"/>
</dbReference>
<evidence type="ECO:0000313" key="3">
    <source>
        <dbReference type="EMBL" id="KAI7841687.1"/>
    </source>
</evidence>
<dbReference type="Proteomes" id="UP001205105">
    <property type="component" value="Unassembled WGS sequence"/>
</dbReference>
<organism evidence="3 4">
    <name type="scientific">Chlorella ohadii</name>
    <dbReference type="NCBI Taxonomy" id="2649997"/>
    <lineage>
        <taxon>Eukaryota</taxon>
        <taxon>Viridiplantae</taxon>
        <taxon>Chlorophyta</taxon>
        <taxon>core chlorophytes</taxon>
        <taxon>Trebouxiophyceae</taxon>
        <taxon>Chlorellales</taxon>
        <taxon>Chlorellaceae</taxon>
        <taxon>Chlorella clade</taxon>
        <taxon>Chlorella</taxon>
    </lineage>
</organism>
<dbReference type="InterPro" id="IPR029063">
    <property type="entry name" value="SAM-dependent_MTases_sf"/>
</dbReference>
<accession>A0AAD5H728</accession>
<protein>
    <recommendedName>
        <fullName evidence="2">Methyltransferase type 11 domain-containing protein</fullName>
    </recommendedName>
</protein>
<feature type="compositionally biased region" description="Polar residues" evidence="1">
    <location>
        <begin position="1"/>
        <end position="11"/>
    </location>
</feature>
<keyword evidence="4" id="KW-1185">Reference proteome</keyword>
<name>A0AAD5H728_9CHLO</name>
<dbReference type="InterPro" id="IPR013216">
    <property type="entry name" value="Methyltransf_11"/>
</dbReference>
<dbReference type="GO" id="GO:0008757">
    <property type="term" value="F:S-adenosylmethionine-dependent methyltransferase activity"/>
    <property type="evidence" value="ECO:0007669"/>
    <property type="project" value="InterPro"/>
</dbReference>
<dbReference type="PANTHER" id="PTHR42912:SF80">
    <property type="entry name" value="METHYLTRANSFERASE DOMAIN-CONTAINING PROTEIN"/>
    <property type="match status" value="1"/>
</dbReference>
<proteinExistence type="predicted"/>
<dbReference type="EMBL" id="JADXDR010000060">
    <property type="protein sequence ID" value="KAI7841687.1"/>
    <property type="molecule type" value="Genomic_DNA"/>
</dbReference>
<dbReference type="Pfam" id="PF08241">
    <property type="entry name" value="Methyltransf_11"/>
    <property type="match status" value="1"/>
</dbReference>
<dbReference type="CDD" id="cd02440">
    <property type="entry name" value="AdoMet_MTases"/>
    <property type="match status" value="1"/>
</dbReference>
<feature type="domain" description="Methyltransferase type 11" evidence="2">
    <location>
        <begin position="184"/>
        <end position="314"/>
    </location>
</feature>
<evidence type="ECO:0000256" key="1">
    <source>
        <dbReference type="SAM" id="MobiDB-lite"/>
    </source>
</evidence>
<dbReference type="SUPFAM" id="SSF53335">
    <property type="entry name" value="S-adenosyl-L-methionine-dependent methyltransferases"/>
    <property type="match status" value="1"/>
</dbReference>
<dbReference type="Gene3D" id="3.40.50.150">
    <property type="entry name" value="Vaccinia Virus protein VP39"/>
    <property type="match status" value="1"/>
</dbReference>
<reference evidence="3" key="1">
    <citation type="submission" date="2020-11" db="EMBL/GenBank/DDBJ databases">
        <title>Chlorella ohadii genome sequencing and assembly.</title>
        <authorList>
            <person name="Murik O."/>
            <person name="Treves H."/>
            <person name="Kedem I."/>
            <person name="Shotland Y."/>
            <person name="Kaplan A."/>
        </authorList>
    </citation>
    <scope>NUCLEOTIDE SEQUENCE</scope>
    <source>
        <strain evidence="3">1</strain>
    </source>
</reference>
<dbReference type="AlphaFoldDB" id="A0AAD5H728"/>
<evidence type="ECO:0000313" key="4">
    <source>
        <dbReference type="Proteomes" id="UP001205105"/>
    </source>
</evidence>
<evidence type="ECO:0000259" key="2">
    <source>
        <dbReference type="Pfam" id="PF08241"/>
    </source>
</evidence>